<keyword evidence="2" id="KW-1185">Reference proteome</keyword>
<dbReference type="EMBL" id="CP024091">
    <property type="protein sequence ID" value="ATP55531.1"/>
    <property type="molecule type" value="Genomic_DNA"/>
</dbReference>
<dbReference type="AlphaFoldDB" id="A0A2D1U1R6"/>
<organism evidence="1 2">
    <name type="scientific">Pedobacter ginsengisoli</name>
    <dbReference type="NCBI Taxonomy" id="363852"/>
    <lineage>
        <taxon>Bacteria</taxon>
        <taxon>Pseudomonadati</taxon>
        <taxon>Bacteroidota</taxon>
        <taxon>Sphingobacteriia</taxon>
        <taxon>Sphingobacteriales</taxon>
        <taxon>Sphingobacteriaceae</taxon>
        <taxon>Pedobacter</taxon>
    </lineage>
</organism>
<dbReference type="Proteomes" id="UP000223749">
    <property type="component" value="Chromosome"/>
</dbReference>
<evidence type="ECO:0000313" key="2">
    <source>
        <dbReference type="Proteomes" id="UP000223749"/>
    </source>
</evidence>
<reference evidence="1 2" key="1">
    <citation type="submission" date="2017-10" db="EMBL/GenBank/DDBJ databases">
        <title>Whole genome of Pedobacter ginsengisoli T01R-27 isolated from tomato rhizosphere.</title>
        <authorList>
            <person name="Weon H.-Y."/>
            <person name="Lee S.A."/>
            <person name="Sang M.K."/>
            <person name="Song J."/>
        </authorList>
    </citation>
    <scope>NUCLEOTIDE SEQUENCE [LARGE SCALE GENOMIC DNA]</scope>
    <source>
        <strain evidence="1 2">T01R-27</strain>
    </source>
</reference>
<gene>
    <name evidence="1" type="ORF">CPT03_03165</name>
</gene>
<proteinExistence type="predicted"/>
<sequence>MPFKGNSSLGLEFMDLLPFSIISNARKYCDSDTIGLCMPGTSFSGYLPLAHTLTRPAYNGLFKTRKIALFPLSGNPSFLTSE</sequence>
<accession>A0A2D1U1R6</accession>
<evidence type="ECO:0000313" key="1">
    <source>
        <dbReference type="EMBL" id="ATP55531.1"/>
    </source>
</evidence>
<protein>
    <submittedName>
        <fullName evidence="1">Uncharacterized protein</fullName>
    </submittedName>
</protein>
<name>A0A2D1U1R6_9SPHI</name>
<dbReference type="KEGG" id="pgs:CPT03_03165"/>